<evidence type="ECO:0000256" key="1">
    <source>
        <dbReference type="SAM" id="Phobius"/>
    </source>
</evidence>
<dbReference type="GeneID" id="34594972"/>
<accession>A0A178BS10</accession>
<feature type="transmembrane region" description="Helical" evidence="1">
    <location>
        <begin position="233"/>
        <end position="254"/>
    </location>
</feature>
<keyword evidence="1" id="KW-1133">Transmembrane helix</keyword>
<evidence type="ECO:0000313" key="2">
    <source>
        <dbReference type="EMBL" id="OAL19722.1"/>
    </source>
</evidence>
<keyword evidence="1" id="KW-0812">Transmembrane</keyword>
<dbReference type="Proteomes" id="UP000185904">
    <property type="component" value="Unassembled WGS sequence"/>
</dbReference>
<reference evidence="2 3" key="1">
    <citation type="submission" date="2016-03" db="EMBL/GenBank/DDBJ databases">
        <title>The draft genome sequence of Fonsecaea nubica causative agent of cutaneous subcutaneous infection in human host.</title>
        <authorList>
            <person name="Costa F."/>
            <person name="Sybren D.H."/>
            <person name="Raittz R.T."/>
            <person name="Weiss V.A."/>
            <person name="Leao A.C."/>
            <person name="Gomes R."/>
            <person name="De Souza E.M."/>
            <person name="Pedrosa F.O."/>
            <person name="Steffens M.B."/>
            <person name="Bombassaro A."/>
            <person name="Tadra-Sfeir M.Z."/>
            <person name="Moreno L.F."/>
            <person name="Najafzadeh M.J."/>
            <person name="Felipe M.S."/>
            <person name="Teixeira M."/>
            <person name="Sun J."/>
            <person name="Xi L."/>
            <person name="Castro M.A."/>
            <person name="Vicente V.A."/>
        </authorList>
    </citation>
    <scope>NUCLEOTIDE SEQUENCE [LARGE SCALE GENOMIC DNA]</scope>
    <source>
        <strain evidence="2 3">CBS 269.64</strain>
    </source>
</reference>
<dbReference type="AlphaFoldDB" id="A0A178BS10"/>
<proteinExistence type="predicted"/>
<keyword evidence="3" id="KW-1185">Reference proteome</keyword>
<sequence length="255" mass="28751">MVSWELEKAARLLRDPPIQDGSTGVQSNAFWVLITQLPTNLQDEAAIRTCYREWGAHITFIGFVPDCASAEKLSIKRQTLLRTIERRETNFMSEMVRLHRSETEEAFALQLAAALSQSHNKLTLCKGKVGKYVRWNLPSWLPYDLQPVSSLYLSLIWLNARFRQKLARIKNEQSTAALVALDQDHFARALAYHHPSTTISALRMRYLGVTTAHVIPSNLRGASLTDQTRRETINILATILVVLWTIPVGASGVLS</sequence>
<evidence type="ECO:0000313" key="3">
    <source>
        <dbReference type="Proteomes" id="UP000185904"/>
    </source>
</evidence>
<dbReference type="EMBL" id="LVCJ01000169">
    <property type="protein sequence ID" value="OAL19722.1"/>
    <property type="molecule type" value="Genomic_DNA"/>
</dbReference>
<dbReference type="RefSeq" id="XP_022494188.1">
    <property type="nucleotide sequence ID" value="XM_022649840.1"/>
</dbReference>
<comment type="caution">
    <text evidence="2">The sequence shown here is derived from an EMBL/GenBank/DDBJ whole genome shotgun (WGS) entry which is preliminary data.</text>
</comment>
<organism evidence="2 3">
    <name type="scientific">Fonsecaea nubica</name>
    <dbReference type="NCBI Taxonomy" id="856822"/>
    <lineage>
        <taxon>Eukaryota</taxon>
        <taxon>Fungi</taxon>
        <taxon>Dikarya</taxon>
        <taxon>Ascomycota</taxon>
        <taxon>Pezizomycotina</taxon>
        <taxon>Eurotiomycetes</taxon>
        <taxon>Chaetothyriomycetidae</taxon>
        <taxon>Chaetothyriales</taxon>
        <taxon>Herpotrichiellaceae</taxon>
        <taxon>Fonsecaea</taxon>
    </lineage>
</organism>
<protein>
    <submittedName>
        <fullName evidence="2">Phosphatidylinositol glycan, class S</fullName>
    </submittedName>
</protein>
<dbReference type="OrthoDB" id="4482316at2759"/>
<name>A0A178BS10_9EURO</name>
<keyword evidence="1" id="KW-0472">Membrane</keyword>
<gene>
    <name evidence="2" type="ORF">AYO20_11594</name>
</gene>